<evidence type="ECO:0000256" key="9">
    <source>
        <dbReference type="ARBA" id="ARBA00023209"/>
    </source>
</evidence>
<dbReference type="EMBL" id="MHPU01000018">
    <property type="protein sequence ID" value="OGZ88649.1"/>
    <property type="molecule type" value="Genomic_DNA"/>
</dbReference>
<reference evidence="13 14" key="1">
    <citation type="journal article" date="2016" name="Nat. Commun.">
        <title>Thousands of microbial genomes shed light on interconnected biogeochemical processes in an aquifer system.</title>
        <authorList>
            <person name="Anantharaman K."/>
            <person name="Brown C.T."/>
            <person name="Hug L.A."/>
            <person name="Sharon I."/>
            <person name="Castelle C.J."/>
            <person name="Probst A.J."/>
            <person name="Thomas B.C."/>
            <person name="Singh A."/>
            <person name="Wilkins M.J."/>
            <person name="Karaoz U."/>
            <person name="Brodie E.L."/>
            <person name="Williams K.H."/>
            <person name="Hubbard S.S."/>
            <person name="Banfield J.F."/>
        </authorList>
    </citation>
    <scope>NUCLEOTIDE SEQUENCE [LARGE SCALE GENOMIC DNA]</scope>
</reference>
<dbReference type="GO" id="GO:0046474">
    <property type="term" value="P:glycerophospholipid biosynthetic process"/>
    <property type="evidence" value="ECO:0007669"/>
    <property type="project" value="TreeGrafter"/>
</dbReference>
<sequence>MLKKVLNKLKVLLEKLDYRRDQILFYFINKFWPRWLVPNYLTYARLIIGILLFVLLFYYGIEDKTLIVTLFIIGILTDLFDGSVARCLKMESKFGAFIDPPIDRLLIIPIAIYSLISSHHWLLLILIVLEVIGGLISAYPQSKNIFIPPNIFAKIKMALQSVVFGMILITWPKEPNIFLINLLWISALLLVIALFFKVLEIRKVLNENYFKLNNLKIKSLKK</sequence>
<dbReference type="Proteomes" id="UP000178935">
    <property type="component" value="Unassembled WGS sequence"/>
</dbReference>
<dbReference type="AlphaFoldDB" id="A0A1G2JNG4"/>
<keyword evidence="3" id="KW-0444">Lipid biosynthesis</keyword>
<evidence type="ECO:0000313" key="13">
    <source>
        <dbReference type="EMBL" id="OGZ88649.1"/>
    </source>
</evidence>
<keyword evidence="4 11" id="KW-0808">Transferase</keyword>
<keyword evidence="6 12" id="KW-1133">Transmembrane helix</keyword>
<feature type="transmembrane region" description="Helical" evidence="12">
    <location>
        <begin position="40"/>
        <end position="59"/>
    </location>
</feature>
<dbReference type="PANTHER" id="PTHR14269:SF11">
    <property type="entry name" value="CDP-DIACYLGLYCEROL--GLYCEROL-3-PHOSPHATE 3-PHOSPHATIDYLTRANSFERASE"/>
    <property type="match status" value="1"/>
</dbReference>
<protein>
    <recommendedName>
        <fullName evidence="15">CDP-diacylglycerol--glycerol-3-phosphate 3-phosphatidyltransferase</fullName>
    </recommendedName>
</protein>
<evidence type="ECO:0000256" key="10">
    <source>
        <dbReference type="ARBA" id="ARBA00023264"/>
    </source>
</evidence>
<organism evidence="13 14">
    <name type="scientific">Candidatus Staskawiczbacteria bacterium RIFOXYD1_FULL_32_13</name>
    <dbReference type="NCBI Taxonomy" id="1802234"/>
    <lineage>
        <taxon>Bacteria</taxon>
        <taxon>Candidatus Staskawicziibacteriota</taxon>
    </lineage>
</organism>
<dbReference type="GO" id="GO:0016780">
    <property type="term" value="F:phosphotransferase activity, for other substituted phosphate groups"/>
    <property type="evidence" value="ECO:0007669"/>
    <property type="project" value="InterPro"/>
</dbReference>
<keyword evidence="9" id="KW-0594">Phospholipid biosynthesis</keyword>
<dbReference type="Gene3D" id="1.20.120.1760">
    <property type="match status" value="1"/>
</dbReference>
<evidence type="ECO:0000313" key="14">
    <source>
        <dbReference type="Proteomes" id="UP000178935"/>
    </source>
</evidence>
<dbReference type="PROSITE" id="PS00379">
    <property type="entry name" value="CDP_ALCOHOL_P_TRANSF"/>
    <property type="match status" value="1"/>
</dbReference>
<dbReference type="InterPro" id="IPR000462">
    <property type="entry name" value="CDP-OH_P_trans"/>
</dbReference>
<dbReference type="PANTHER" id="PTHR14269">
    <property type="entry name" value="CDP-DIACYLGLYCEROL--GLYCEROL-3-PHOSPHATE 3-PHOSPHATIDYLTRANSFERASE-RELATED"/>
    <property type="match status" value="1"/>
</dbReference>
<proteinExistence type="inferred from homology"/>
<evidence type="ECO:0000256" key="11">
    <source>
        <dbReference type="RuleBase" id="RU003750"/>
    </source>
</evidence>
<dbReference type="InterPro" id="IPR043130">
    <property type="entry name" value="CDP-OH_PTrfase_TM_dom"/>
</dbReference>
<comment type="caution">
    <text evidence="13">The sequence shown here is derived from an EMBL/GenBank/DDBJ whole genome shotgun (WGS) entry which is preliminary data.</text>
</comment>
<dbReference type="InterPro" id="IPR050324">
    <property type="entry name" value="CDP-alcohol_PTase-I"/>
</dbReference>
<feature type="transmembrane region" description="Helical" evidence="12">
    <location>
        <begin position="121"/>
        <end position="139"/>
    </location>
</feature>
<feature type="transmembrane region" description="Helical" evidence="12">
    <location>
        <begin position="65"/>
        <end position="84"/>
    </location>
</feature>
<evidence type="ECO:0000256" key="1">
    <source>
        <dbReference type="ARBA" id="ARBA00004141"/>
    </source>
</evidence>
<name>A0A1G2JNG4_9BACT</name>
<accession>A0A1G2JNG4</accession>
<gene>
    <name evidence="13" type="ORF">A2561_02280</name>
</gene>
<evidence type="ECO:0000256" key="5">
    <source>
        <dbReference type="ARBA" id="ARBA00022692"/>
    </source>
</evidence>
<feature type="transmembrane region" description="Helical" evidence="12">
    <location>
        <begin position="177"/>
        <end position="196"/>
    </location>
</feature>
<keyword evidence="5 12" id="KW-0812">Transmembrane</keyword>
<feature type="transmembrane region" description="Helical" evidence="12">
    <location>
        <begin position="151"/>
        <end position="171"/>
    </location>
</feature>
<evidence type="ECO:0000256" key="7">
    <source>
        <dbReference type="ARBA" id="ARBA00023098"/>
    </source>
</evidence>
<dbReference type="Pfam" id="PF01066">
    <property type="entry name" value="CDP-OH_P_transf"/>
    <property type="match status" value="1"/>
</dbReference>
<evidence type="ECO:0000256" key="2">
    <source>
        <dbReference type="ARBA" id="ARBA00010441"/>
    </source>
</evidence>
<evidence type="ECO:0000256" key="12">
    <source>
        <dbReference type="SAM" id="Phobius"/>
    </source>
</evidence>
<dbReference type="GO" id="GO:0016020">
    <property type="term" value="C:membrane"/>
    <property type="evidence" value="ECO:0007669"/>
    <property type="project" value="UniProtKB-SubCell"/>
</dbReference>
<feature type="transmembrane region" description="Helical" evidence="12">
    <location>
        <begin position="96"/>
        <end position="115"/>
    </location>
</feature>
<dbReference type="InterPro" id="IPR048254">
    <property type="entry name" value="CDP_ALCOHOL_P_TRANSF_CS"/>
</dbReference>
<evidence type="ECO:0000256" key="3">
    <source>
        <dbReference type="ARBA" id="ARBA00022516"/>
    </source>
</evidence>
<comment type="similarity">
    <text evidence="2 11">Belongs to the CDP-alcohol phosphatidyltransferase class-I family.</text>
</comment>
<comment type="subcellular location">
    <subcellularLocation>
        <location evidence="1">Membrane</location>
        <topology evidence="1">Multi-pass membrane protein</topology>
    </subcellularLocation>
</comment>
<evidence type="ECO:0008006" key="15">
    <source>
        <dbReference type="Google" id="ProtNLM"/>
    </source>
</evidence>
<keyword evidence="8 12" id="KW-0472">Membrane</keyword>
<evidence type="ECO:0000256" key="8">
    <source>
        <dbReference type="ARBA" id="ARBA00023136"/>
    </source>
</evidence>
<keyword evidence="7" id="KW-0443">Lipid metabolism</keyword>
<evidence type="ECO:0000256" key="6">
    <source>
        <dbReference type="ARBA" id="ARBA00022989"/>
    </source>
</evidence>
<evidence type="ECO:0000256" key="4">
    <source>
        <dbReference type="ARBA" id="ARBA00022679"/>
    </source>
</evidence>
<keyword evidence="10" id="KW-1208">Phospholipid metabolism</keyword>